<reference evidence="8" key="1">
    <citation type="submission" date="2013-02" db="EMBL/GenBank/DDBJ databases">
        <title>The complete genome sequence of Corynebacterium casei LMG S-19264 (=DSM 44701).</title>
        <authorList>
            <person name="Ruckert C."/>
            <person name="Albersmeier A."/>
            <person name="Kalinowski J."/>
        </authorList>
    </citation>
    <scope>NUCLEOTIDE SEQUENCE [LARGE SCALE GENOMIC DNA]</scope>
    <source>
        <strain evidence="8">LMG S-19264</strain>
    </source>
</reference>
<evidence type="ECO:0000256" key="2">
    <source>
        <dbReference type="ARBA" id="ARBA00022475"/>
    </source>
</evidence>
<feature type="transmembrane region" description="Helical" evidence="6">
    <location>
        <begin position="248"/>
        <end position="267"/>
    </location>
</feature>
<gene>
    <name evidence="7" type="ORF">CCASEI_03920</name>
</gene>
<dbReference type="InterPro" id="IPR036259">
    <property type="entry name" value="MFS_trans_sf"/>
</dbReference>
<evidence type="ECO:0000313" key="7">
    <source>
        <dbReference type="EMBL" id="AHI19362.1"/>
    </source>
</evidence>
<dbReference type="RefSeq" id="WP_143341329.1">
    <property type="nucleotide sequence ID" value="NZ_CP004350.1"/>
</dbReference>
<dbReference type="EMBL" id="CP004350">
    <property type="protein sequence ID" value="AHI19362.1"/>
    <property type="molecule type" value="Genomic_DNA"/>
</dbReference>
<proteinExistence type="predicted"/>
<sequence length="306" mass="32554">MASILTNVAINVVVPLIAEKDRRIRLFSHLSVTESSADAGAPFLAGVLLALWSPGYLYGISVAAAAAALLLFRSLPDVRSDIPIPVAVGGEQRSYNLRYGIALNFSKGPLQRLSIWSIIYNCGQSVIMAVFLVVLFQRTGISSFEYGVMSASAVGFAILGAYLPVILSRIGLRRISFLQLFGTLTLLAYFMQGWGLGFLYGTACICIVWISMMLDELFSAGSAVFIATIRAEIISDEERPIATAANRTVGMMSVVAGYSIGALAALVVSPSSVIFVCGILMALGSVVLWGSSSGLREAEVTCTVRS</sequence>
<keyword evidence="8" id="KW-1185">Reference proteome</keyword>
<comment type="subcellular location">
    <subcellularLocation>
        <location evidence="1">Cell membrane</location>
        <topology evidence="1">Multi-pass membrane protein</topology>
    </subcellularLocation>
</comment>
<feature type="transmembrane region" description="Helical" evidence="6">
    <location>
        <begin position="198"/>
        <end position="227"/>
    </location>
</feature>
<keyword evidence="4 6" id="KW-1133">Transmembrane helix</keyword>
<evidence type="ECO:0000256" key="5">
    <source>
        <dbReference type="ARBA" id="ARBA00023136"/>
    </source>
</evidence>
<keyword evidence="2" id="KW-1003">Cell membrane</keyword>
<dbReference type="PANTHER" id="PTHR23513:SF6">
    <property type="entry name" value="MAJOR FACILITATOR SUPERFAMILY ASSOCIATED DOMAIN-CONTAINING PROTEIN"/>
    <property type="match status" value="1"/>
</dbReference>
<keyword evidence="3 6" id="KW-0812">Transmembrane</keyword>
<feature type="transmembrane region" description="Helical" evidence="6">
    <location>
        <begin position="113"/>
        <end position="136"/>
    </location>
</feature>
<dbReference type="Proteomes" id="UP000019226">
    <property type="component" value="Chromosome"/>
</dbReference>
<dbReference type="SUPFAM" id="SSF103473">
    <property type="entry name" value="MFS general substrate transporter"/>
    <property type="match status" value="1"/>
</dbReference>
<evidence type="ECO:0000256" key="6">
    <source>
        <dbReference type="SAM" id="Phobius"/>
    </source>
</evidence>
<keyword evidence="5 6" id="KW-0472">Membrane</keyword>
<dbReference type="GeneID" id="82879025"/>
<feature type="transmembrane region" description="Helical" evidence="6">
    <location>
        <begin position="175"/>
        <end position="192"/>
    </location>
</feature>
<evidence type="ECO:0000256" key="3">
    <source>
        <dbReference type="ARBA" id="ARBA00022692"/>
    </source>
</evidence>
<dbReference type="PANTHER" id="PTHR23513">
    <property type="entry name" value="INTEGRAL MEMBRANE EFFLUX PROTEIN-RELATED"/>
    <property type="match status" value="1"/>
</dbReference>
<dbReference type="Gene3D" id="1.20.1250.20">
    <property type="entry name" value="MFS general substrate transporter like domains"/>
    <property type="match status" value="1"/>
</dbReference>
<accession>A0ABM5PNB0</accession>
<feature type="transmembrane region" description="Helical" evidence="6">
    <location>
        <begin position="273"/>
        <end position="290"/>
    </location>
</feature>
<evidence type="ECO:0000256" key="1">
    <source>
        <dbReference type="ARBA" id="ARBA00004651"/>
    </source>
</evidence>
<protein>
    <submittedName>
        <fullName evidence="7">Uncharacterized protein</fullName>
    </submittedName>
</protein>
<feature type="transmembrane region" description="Helical" evidence="6">
    <location>
        <begin position="55"/>
        <end position="72"/>
    </location>
</feature>
<evidence type="ECO:0000256" key="4">
    <source>
        <dbReference type="ARBA" id="ARBA00022989"/>
    </source>
</evidence>
<organism evidence="7 8">
    <name type="scientific">Corynebacterium casei LMG S-19264</name>
    <dbReference type="NCBI Taxonomy" id="1285583"/>
    <lineage>
        <taxon>Bacteria</taxon>
        <taxon>Bacillati</taxon>
        <taxon>Actinomycetota</taxon>
        <taxon>Actinomycetes</taxon>
        <taxon>Mycobacteriales</taxon>
        <taxon>Corynebacteriaceae</taxon>
        <taxon>Corynebacterium</taxon>
    </lineage>
</organism>
<name>A0ABM5PNB0_9CORY</name>
<evidence type="ECO:0000313" key="8">
    <source>
        <dbReference type="Proteomes" id="UP000019226"/>
    </source>
</evidence>
<feature type="transmembrane region" description="Helical" evidence="6">
    <location>
        <begin position="148"/>
        <end position="168"/>
    </location>
</feature>